<name>A0A1I8NFR4_MUSDO</name>
<feature type="compositionally biased region" description="Low complexity" evidence="11">
    <location>
        <begin position="337"/>
        <end position="350"/>
    </location>
</feature>
<dbReference type="Pfam" id="PF02932">
    <property type="entry name" value="Neur_chan_memb"/>
    <property type="match status" value="1"/>
</dbReference>
<feature type="region of interest" description="Disordered" evidence="11">
    <location>
        <begin position="337"/>
        <end position="379"/>
    </location>
</feature>
<dbReference type="PANTHER" id="PTHR18945">
    <property type="entry name" value="NEUROTRANSMITTER GATED ION CHANNEL"/>
    <property type="match status" value="1"/>
</dbReference>
<feature type="transmembrane region" description="Helical" evidence="12">
    <location>
        <begin position="787"/>
        <end position="806"/>
    </location>
</feature>
<evidence type="ECO:0000256" key="7">
    <source>
        <dbReference type="ARBA" id="ARBA00022989"/>
    </source>
</evidence>
<dbReference type="InterPro" id="IPR006028">
    <property type="entry name" value="GABAA/Glycine_rcpt"/>
</dbReference>
<evidence type="ECO:0000256" key="12">
    <source>
        <dbReference type="SAM" id="Phobius"/>
    </source>
</evidence>
<evidence type="ECO:0000313" key="15">
    <source>
        <dbReference type="EnsemblMetazoa" id="MDOA014695-PE"/>
    </source>
</evidence>
<reference evidence="15" key="1">
    <citation type="submission" date="2020-05" db="UniProtKB">
        <authorList>
            <consortium name="EnsemblMetazoa"/>
        </authorList>
    </citation>
    <scope>IDENTIFICATION</scope>
    <source>
        <strain evidence="15">Aabys</strain>
    </source>
</reference>
<keyword evidence="7 12" id="KW-1133">Transmembrane helix</keyword>
<evidence type="ECO:0000256" key="10">
    <source>
        <dbReference type="ARBA" id="ARBA00023303"/>
    </source>
</evidence>
<dbReference type="FunFam" id="1.20.58.390:FF:000021">
    <property type="entry name" value="glutamate-gated chloride channel isoform X12"/>
    <property type="match status" value="1"/>
</dbReference>
<dbReference type="GO" id="GO:0005254">
    <property type="term" value="F:chloride channel activity"/>
    <property type="evidence" value="ECO:0007669"/>
    <property type="project" value="UniProtKB-ARBA"/>
</dbReference>
<dbReference type="GO" id="GO:0005886">
    <property type="term" value="C:plasma membrane"/>
    <property type="evidence" value="ECO:0007669"/>
    <property type="project" value="UniProtKB-SubCell"/>
</dbReference>
<dbReference type="Gene3D" id="1.20.58.390">
    <property type="entry name" value="Neurotransmitter-gated ion-channel transmembrane domain"/>
    <property type="match status" value="1"/>
</dbReference>
<dbReference type="VEuPathDB" id="VectorBase:MDOA014695"/>
<protein>
    <recommendedName>
        <fullName evidence="16">Neurotransmitter-gated ion-channel</fullName>
    </recommendedName>
</protein>
<dbReference type="GO" id="GO:0099095">
    <property type="term" value="F:ligand-gated monoatomic anion channel activity"/>
    <property type="evidence" value="ECO:0007669"/>
    <property type="project" value="UniProtKB-ARBA"/>
</dbReference>
<feature type="region of interest" description="Disordered" evidence="11">
    <location>
        <begin position="53"/>
        <end position="76"/>
    </location>
</feature>
<dbReference type="SUPFAM" id="SSF63712">
    <property type="entry name" value="Nicotinic receptor ligand binding domain-like"/>
    <property type="match status" value="1"/>
</dbReference>
<feature type="domain" description="Neurotransmitter-gated ion-channel ligand-binding" evidence="13">
    <location>
        <begin position="516"/>
        <end position="710"/>
    </location>
</feature>
<dbReference type="CDD" id="cd18987">
    <property type="entry name" value="LGIC_ECD_anion"/>
    <property type="match status" value="1"/>
</dbReference>
<evidence type="ECO:0008006" key="16">
    <source>
        <dbReference type="Google" id="ProtNLM"/>
    </source>
</evidence>
<dbReference type="VEuPathDB" id="VectorBase:MDOMA2_005613"/>
<evidence type="ECO:0000259" key="14">
    <source>
        <dbReference type="Pfam" id="PF02932"/>
    </source>
</evidence>
<accession>A0A1I8NFR4</accession>
<keyword evidence="4" id="KW-1003">Cell membrane</keyword>
<evidence type="ECO:0000256" key="6">
    <source>
        <dbReference type="ARBA" id="ARBA00022729"/>
    </source>
</evidence>
<keyword evidence="3" id="KW-0813">Transport</keyword>
<dbReference type="CDD" id="cd19049">
    <property type="entry name" value="LGIC_TM_anion"/>
    <property type="match status" value="1"/>
</dbReference>
<gene>
    <name evidence="15" type="primary">101891514</name>
</gene>
<feature type="compositionally biased region" description="Polar residues" evidence="11">
    <location>
        <begin position="360"/>
        <end position="377"/>
    </location>
</feature>
<dbReference type="EnsemblMetazoa" id="MDOA014695-RE">
    <property type="protein sequence ID" value="MDOA014695-PE"/>
    <property type="gene ID" value="MDOA014695"/>
</dbReference>
<dbReference type="GO" id="GO:0005230">
    <property type="term" value="F:extracellular ligand-gated monoatomic ion channel activity"/>
    <property type="evidence" value="ECO:0007669"/>
    <property type="project" value="InterPro"/>
</dbReference>
<keyword evidence="9 12" id="KW-0472">Membrane</keyword>
<evidence type="ECO:0000256" key="2">
    <source>
        <dbReference type="ARBA" id="ARBA00004236"/>
    </source>
</evidence>
<evidence type="ECO:0000256" key="3">
    <source>
        <dbReference type="ARBA" id="ARBA00022448"/>
    </source>
</evidence>
<dbReference type="InterPro" id="IPR036719">
    <property type="entry name" value="Neuro-gated_channel_TM_sf"/>
</dbReference>
<dbReference type="AlphaFoldDB" id="A0A1I8NFR4"/>
<evidence type="ECO:0000256" key="11">
    <source>
        <dbReference type="SAM" id="MobiDB-lite"/>
    </source>
</evidence>
<dbReference type="GO" id="GO:0004888">
    <property type="term" value="F:transmembrane signaling receptor activity"/>
    <property type="evidence" value="ECO:0007669"/>
    <property type="project" value="InterPro"/>
</dbReference>
<keyword evidence="8" id="KW-0406">Ion transport</keyword>
<comment type="subcellular location">
    <subcellularLocation>
        <location evidence="2">Cell membrane</location>
    </subcellularLocation>
    <subcellularLocation>
        <location evidence="1">Membrane</location>
        <topology evidence="1">Multi-pass membrane protein</topology>
    </subcellularLocation>
</comment>
<proteinExistence type="predicted"/>
<dbReference type="OrthoDB" id="8173437at2759"/>
<keyword evidence="5 12" id="KW-0812">Transmembrane</keyword>
<dbReference type="InterPro" id="IPR038050">
    <property type="entry name" value="Neuro_actylchol_rec"/>
</dbReference>
<evidence type="ECO:0000256" key="9">
    <source>
        <dbReference type="ARBA" id="ARBA00023136"/>
    </source>
</evidence>
<evidence type="ECO:0000256" key="1">
    <source>
        <dbReference type="ARBA" id="ARBA00004141"/>
    </source>
</evidence>
<sequence length="933" mass="105134">MGCSFETAIQTSGINETFDTACLATIVEPAFRTRNFYARESTTALVPGNNNCITHNNKNNNNSSSYNTKNNSICNHYNPKQDKTNDDCQLQQKPAKAKKTTTTNNNITSTITTTATNVKDTNSSSNNNSRDEFKGKTNFYSLEVKENINNNCRSRSPNFLPVQERETLPESCPSCYPLACHNRICCRQQSLFVSEIATQPRYCFDYLSCNCCNNNVNNCNCKCPCPGLVSSFVCQKHKNTFRNECHDKKYAYLDRTPDSMSQQLDSCNNSSSMEGKCWQNTVSHASVALTSNALDLKNSLTEAIGNCAAMVETLMRTTDEQCRKHCAAFEQCSSMNSNHINNNTNNNNKSEPYRGYCQRKQGSQPEHIPYTSTNSSRSLHDAISSKYHPHHHHHHQQCTRQQQCGSSNNNNKVSIANICSNASNSRSSCSNCHAASPASRASTQTAAFNYIGHNYYHFLRNSINFYTAYTASIILVLCYLTTTTSAATPKSDATSLDKHPIKGIDWSKFDESSSDKEILDLLLEQKRYDKRLLPPVHGTLNVNVTVLLLSLASPDESSLKYEVEFLLNQFWVDPRLQYGNKSHYDFLNALHHHDSIWTPDTYFSMHGDFKDPIIPMHFALRIFRNGTIMYSMRRHLILSCQGSLHIFPFDDPKCTFSMESISYEEPQIRYVWRNGEVTLLKSPSLTTLNAYLIKNQTTACDQHSWRGNYSCLRVDLIFTRDRAFYFTTVFIPGIILVTSSFITFWLEWNAVPARSMIGVTTMLNFFTTSNGFRSTLPVVSNLTAMNVWDGVCMCFIYASLLEFVCVNYMGRKRPQHNVVYRPGENPVTQRLPAVLSRIGVILASPLPGEKKRDTGGPNEIVACTTCGGNSGTPCTHSANNGCATETCFVQVRKKEPPHPIRIAKTIDVIARITFPTAYAIFLIFFFVHYKGFS</sequence>
<feature type="transmembrane region" description="Helical" evidence="12">
    <location>
        <begin position="723"/>
        <end position="746"/>
    </location>
</feature>
<evidence type="ECO:0000256" key="5">
    <source>
        <dbReference type="ARBA" id="ARBA00022692"/>
    </source>
</evidence>
<evidence type="ECO:0000256" key="4">
    <source>
        <dbReference type="ARBA" id="ARBA00022475"/>
    </source>
</evidence>
<evidence type="ECO:0000256" key="8">
    <source>
        <dbReference type="ARBA" id="ARBA00023065"/>
    </source>
</evidence>
<feature type="transmembrane region" description="Helical" evidence="12">
    <location>
        <begin position="908"/>
        <end position="929"/>
    </location>
</feature>
<dbReference type="Pfam" id="PF02931">
    <property type="entry name" value="Neur_chan_LBD"/>
    <property type="match status" value="1"/>
</dbReference>
<dbReference type="Gene3D" id="2.70.170.10">
    <property type="entry name" value="Neurotransmitter-gated ion-channel ligand-binding domain"/>
    <property type="match status" value="1"/>
</dbReference>
<dbReference type="SUPFAM" id="SSF90112">
    <property type="entry name" value="Neurotransmitter-gated ion-channel transmembrane pore"/>
    <property type="match status" value="1"/>
</dbReference>
<dbReference type="InterPro" id="IPR036734">
    <property type="entry name" value="Neur_chan_lig-bd_sf"/>
</dbReference>
<feature type="compositionally biased region" description="Low complexity" evidence="11">
    <location>
        <begin position="53"/>
        <end position="73"/>
    </location>
</feature>
<dbReference type="InterPro" id="IPR006202">
    <property type="entry name" value="Neur_chan_lig-bd"/>
</dbReference>
<evidence type="ECO:0000259" key="13">
    <source>
        <dbReference type="Pfam" id="PF02931"/>
    </source>
</evidence>
<organism evidence="15">
    <name type="scientific">Musca domestica</name>
    <name type="common">House fly</name>
    <dbReference type="NCBI Taxonomy" id="7370"/>
    <lineage>
        <taxon>Eukaryota</taxon>
        <taxon>Metazoa</taxon>
        <taxon>Ecdysozoa</taxon>
        <taxon>Arthropoda</taxon>
        <taxon>Hexapoda</taxon>
        <taxon>Insecta</taxon>
        <taxon>Pterygota</taxon>
        <taxon>Neoptera</taxon>
        <taxon>Endopterygota</taxon>
        <taxon>Diptera</taxon>
        <taxon>Brachycera</taxon>
        <taxon>Muscomorpha</taxon>
        <taxon>Muscoidea</taxon>
        <taxon>Muscidae</taxon>
        <taxon>Musca</taxon>
    </lineage>
</organism>
<keyword evidence="6" id="KW-0732">Signal</keyword>
<dbReference type="InterPro" id="IPR006201">
    <property type="entry name" value="Neur_channel"/>
</dbReference>
<feature type="domain" description="Neurotransmitter-gated ion-channel transmembrane" evidence="14">
    <location>
        <begin position="730"/>
        <end position="835"/>
    </location>
</feature>
<dbReference type="InterPro" id="IPR006029">
    <property type="entry name" value="Neurotrans-gated_channel_TM"/>
</dbReference>
<dbReference type="PRINTS" id="PR00253">
    <property type="entry name" value="GABAARECEPTR"/>
</dbReference>
<keyword evidence="10" id="KW-0407">Ion channel</keyword>